<evidence type="ECO:0000256" key="2">
    <source>
        <dbReference type="ARBA" id="ARBA00022840"/>
    </source>
</evidence>
<organism evidence="5 6">
    <name type="scientific">Papaver somniferum</name>
    <name type="common">Opium poppy</name>
    <dbReference type="NCBI Taxonomy" id="3469"/>
    <lineage>
        <taxon>Eukaryota</taxon>
        <taxon>Viridiplantae</taxon>
        <taxon>Streptophyta</taxon>
        <taxon>Embryophyta</taxon>
        <taxon>Tracheophyta</taxon>
        <taxon>Spermatophyta</taxon>
        <taxon>Magnoliopsida</taxon>
        <taxon>Ranunculales</taxon>
        <taxon>Papaveraceae</taxon>
        <taxon>Papaveroideae</taxon>
        <taxon>Papaver</taxon>
    </lineage>
</organism>
<reference evidence="5 6" key="1">
    <citation type="journal article" date="2018" name="Science">
        <title>The opium poppy genome and morphinan production.</title>
        <authorList>
            <person name="Guo L."/>
            <person name="Winzer T."/>
            <person name="Yang X."/>
            <person name="Li Y."/>
            <person name="Ning Z."/>
            <person name="He Z."/>
            <person name="Teodor R."/>
            <person name="Lu Y."/>
            <person name="Bowser T.A."/>
            <person name="Graham I.A."/>
            <person name="Ye K."/>
        </authorList>
    </citation>
    <scope>NUCLEOTIDE SEQUENCE [LARGE SCALE GENOMIC DNA]</scope>
    <source>
        <strain evidence="6">cv. HN1</strain>
        <tissue evidence="5">Leaves</tissue>
    </source>
</reference>
<dbReference type="Gramene" id="RZC68792">
    <property type="protein sequence ID" value="RZC68792"/>
    <property type="gene ID" value="C5167_031957"/>
</dbReference>
<dbReference type="Proteomes" id="UP000316621">
    <property type="component" value="Chromosome 7"/>
</dbReference>
<feature type="region of interest" description="Disordered" evidence="4">
    <location>
        <begin position="1"/>
        <end position="21"/>
    </location>
</feature>
<dbReference type="PANTHER" id="PTHR12280:SF20">
    <property type="entry name" value="4'-PHOSPHOPANTETHEINE PHOSPHATASE"/>
    <property type="match status" value="1"/>
</dbReference>
<dbReference type="FunFam" id="3.30.420.510:FF:000003">
    <property type="entry name" value="Pantothenate kinase 2"/>
    <property type="match status" value="1"/>
</dbReference>
<dbReference type="GO" id="GO:0005829">
    <property type="term" value="C:cytosol"/>
    <property type="evidence" value="ECO:0007669"/>
    <property type="project" value="TreeGrafter"/>
</dbReference>
<accession>A0A4Y7K8Z1</accession>
<protein>
    <recommendedName>
        <fullName evidence="7">Pantothenate kinase</fullName>
    </recommendedName>
</protein>
<dbReference type="OrthoDB" id="498611at2759"/>
<dbReference type="GO" id="GO:0005524">
    <property type="term" value="F:ATP binding"/>
    <property type="evidence" value="ECO:0007669"/>
    <property type="project" value="UniProtKB-KW"/>
</dbReference>
<dbReference type="NCBIfam" id="TIGR00555">
    <property type="entry name" value="panK_eukar"/>
    <property type="match status" value="1"/>
</dbReference>
<keyword evidence="2" id="KW-0067">ATP-binding</keyword>
<keyword evidence="1" id="KW-0547">Nucleotide-binding</keyword>
<dbReference type="GO" id="GO:0004594">
    <property type="term" value="F:pantothenate kinase activity"/>
    <property type="evidence" value="ECO:0007669"/>
    <property type="project" value="TreeGrafter"/>
</dbReference>
<dbReference type="Gene3D" id="3.30.420.40">
    <property type="match status" value="2"/>
</dbReference>
<dbReference type="EMBL" id="CM010721">
    <property type="protein sequence ID" value="RZC68792.1"/>
    <property type="molecule type" value="Genomic_DNA"/>
</dbReference>
<dbReference type="GO" id="GO:0005634">
    <property type="term" value="C:nucleus"/>
    <property type="evidence" value="ECO:0007669"/>
    <property type="project" value="TreeGrafter"/>
</dbReference>
<evidence type="ECO:0000256" key="4">
    <source>
        <dbReference type="SAM" id="MobiDB-lite"/>
    </source>
</evidence>
<keyword evidence="6" id="KW-1185">Reference proteome</keyword>
<proteinExistence type="predicted"/>
<evidence type="ECO:0000256" key="1">
    <source>
        <dbReference type="ARBA" id="ARBA00022741"/>
    </source>
</evidence>
<evidence type="ECO:0008006" key="7">
    <source>
        <dbReference type="Google" id="ProtNLM"/>
    </source>
</evidence>
<dbReference type="SUPFAM" id="SSF53067">
    <property type="entry name" value="Actin-like ATPase domain"/>
    <property type="match status" value="2"/>
</dbReference>
<dbReference type="InterPro" id="IPR004567">
    <property type="entry name" value="Type_II_PanK"/>
</dbReference>
<name>A0A4Y7K8Z1_PAPSO</name>
<dbReference type="InterPro" id="IPR043129">
    <property type="entry name" value="ATPase_NBD"/>
</dbReference>
<dbReference type="Pfam" id="PF03630">
    <property type="entry name" value="Fumble"/>
    <property type="match status" value="1"/>
</dbReference>
<dbReference type="GO" id="GO:0015937">
    <property type="term" value="P:coenzyme A biosynthetic process"/>
    <property type="evidence" value="ECO:0007669"/>
    <property type="project" value="UniProtKB-KW"/>
</dbReference>
<dbReference type="PANTHER" id="PTHR12280">
    <property type="entry name" value="PANTOTHENATE KINASE"/>
    <property type="match status" value="1"/>
</dbReference>
<evidence type="ECO:0000313" key="6">
    <source>
        <dbReference type="Proteomes" id="UP000316621"/>
    </source>
</evidence>
<dbReference type="STRING" id="3469.A0A4Y7K8Z1"/>
<sequence length="405" mass="45435">MAEISEHHVPEENNTKSERTGIQEDVPYLALDIGGSLIKLVYFSRHEQSPGEDEDNTDMMKALEHRSHPVHGGWLHFVKFETREINQCLDFIKFKQLHCQVGTDPENKQKGIAANVKVTGAGAHKFADLFMEKIDVMVEKEDEMDCLAIGANFLLKVIQNEAFTFVEGKKESVAIDKNDLFPYLYVNIGSGVVILKIEGDGNYEAVDGTRIGGITCWGLGRLLTKCKSFNEIIELSKRGNIKRIDLFVEDTFGDREYVEKHAQKLNAPPNMNIGSFGKTISENKTLEDCNVEDLSLSLLQMFSLNIAQIASLNARIYGIKRIFFGGSFIKDNTCALEILSSSVHYHSKGTAKAMFLRHEGFVGALGALTRYENKHGIVIMDESQDVETSLKSTFSSHDPLWNFRD</sequence>
<evidence type="ECO:0000256" key="3">
    <source>
        <dbReference type="ARBA" id="ARBA00022993"/>
    </source>
</evidence>
<gene>
    <name evidence="5" type="ORF">C5167_031957</name>
</gene>
<evidence type="ECO:0000313" key="5">
    <source>
        <dbReference type="EMBL" id="RZC68792.1"/>
    </source>
</evidence>
<keyword evidence="3" id="KW-0173">Coenzyme A biosynthesis</keyword>
<dbReference type="AlphaFoldDB" id="A0A4Y7K8Z1"/>